<evidence type="ECO:0000256" key="2">
    <source>
        <dbReference type="ARBA" id="ARBA00022741"/>
    </source>
</evidence>
<comment type="subcellular location">
    <subcellularLocation>
        <location evidence="1">Nucleus</location>
    </subcellularLocation>
</comment>
<sequence>MTMGRTKPKRATVPVKSKLKKDPGIPKLPDLKARNEVKQRAHATPKPQVSKDGDAYMASEPTLSSLARLASEAEAASSRYRPEDEDPSSSAGPSTSGKTREQLRKYYLKALHKVIDESDIIMLVLDARDPEGCRSRLVEEEVRRRESEGKKLVFVLNKVDLIPKANAQAWLKYLRHSTPTLPFLSPSASQHQRSNITSSTAPALIKLLKAYKPKTGSVTIGVVGYPNVGKSSLINSLKRTKVCAVAAQAGFTKEVQSIQLERGMRIIDSPGVVFDDDDEEVKGQKKGSVLLRNVVRVEDVDDPIAVVEEILTRTAKETIQKIYNLPDFSATLEFLTMLALTSGRLLKGGTPDVTSAARQVITDWNHQKIPYCSEPPAIHPSLMPSTVQTQDSEVMIAPGAENVGQAQIVTQFSKPFELEGLFGAADAGAFGGGSGDVEMDATADESDNEMFFDANETLGDDMDEDSGMQGEDPSRRISLGKRPRSTSPQPSIPEQPDIPFQRQPKRQRKNKEVPSYDELPDEHVLRNMGRSNPLNRRNLKKERKRERKLMAQRSKAAGEGMEVDDSGGLATTFMA</sequence>
<dbReference type="PANTHER" id="PTHR11089">
    <property type="entry name" value="GTP-BINDING PROTEIN-RELATED"/>
    <property type="match status" value="1"/>
</dbReference>
<feature type="domain" description="CP-type G" evidence="7">
    <location>
        <begin position="108"/>
        <end position="275"/>
    </location>
</feature>
<dbReference type="InterPro" id="IPR050755">
    <property type="entry name" value="TRAFAC_YlqF/YawG_RiboMat"/>
</dbReference>
<dbReference type="FunFam" id="1.10.1580.10:FF:000002">
    <property type="entry name" value="Guanine nucleotide-binding protein-like 3 (nucleolar)-like"/>
    <property type="match status" value="1"/>
</dbReference>
<feature type="compositionally biased region" description="Basic residues" evidence="6">
    <location>
        <begin position="1"/>
        <end position="10"/>
    </location>
</feature>
<evidence type="ECO:0000256" key="1">
    <source>
        <dbReference type="ARBA" id="ARBA00004123"/>
    </source>
</evidence>
<organism evidence="8 9">
    <name type="scientific">Paramarasmius palmivorus</name>
    <dbReference type="NCBI Taxonomy" id="297713"/>
    <lineage>
        <taxon>Eukaryota</taxon>
        <taxon>Fungi</taxon>
        <taxon>Dikarya</taxon>
        <taxon>Basidiomycota</taxon>
        <taxon>Agaricomycotina</taxon>
        <taxon>Agaricomycetes</taxon>
        <taxon>Agaricomycetidae</taxon>
        <taxon>Agaricales</taxon>
        <taxon>Marasmiineae</taxon>
        <taxon>Marasmiaceae</taxon>
        <taxon>Paramarasmius</taxon>
    </lineage>
</organism>
<feature type="region of interest" description="Disordered" evidence="6">
    <location>
        <begin position="1"/>
        <end position="100"/>
    </location>
</feature>
<feature type="compositionally biased region" description="Basic and acidic residues" evidence="6">
    <location>
        <begin position="20"/>
        <end position="39"/>
    </location>
</feature>
<dbReference type="InterPro" id="IPR023179">
    <property type="entry name" value="GTP-bd_ortho_bundle_sf"/>
</dbReference>
<dbReference type="Gene3D" id="1.10.1580.10">
    <property type="match status" value="1"/>
</dbReference>
<keyword evidence="2" id="KW-0547">Nucleotide-binding</keyword>
<evidence type="ECO:0000256" key="6">
    <source>
        <dbReference type="SAM" id="MobiDB-lite"/>
    </source>
</evidence>
<dbReference type="InterPro" id="IPR027417">
    <property type="entry name" value="P-loop_NTPase"/>
</dbReference>
<dbReference type="GO" id="GO:0005730">
    <property type="term" value="C:nucleolus"/>
    <property type="evidence" value="ECO:0007669"/>
    <property type="project" value="TreeGrafter"/>
</dbReference>
<name>A0AAW0CAS8_9AGAR</name>
<dbReference type="AlphaFoldDB" id="A0AAW0CAS8"/>
<keyword evidence="9" id="KW-1185">Reference proteome</keyword>
<evidence type="ECO:0000256" key="5">
    <source>
        <dbReference type="ARBA" id="ARBA00023242"/>
    </source>
</evidence>
<keyword evidence="4" id="KW-0342">GTP-binding</keyword>
<feature type="compositionally biased region" description="Polar residues" evidence="6">
    <location>
        <begin position="88"/>
        <end position="97"/>
    </location>
</feature>
<evidence type="ECO:0000313" key="8">
    <source>
        <dbReference type="EMBL" id="KAK7035378.1"/>
    </source>
</evidence>
<dbReference type="InterPro" id="IPR030378">
    <property type="entry name" value="G_CP_dom"/>
</dbReference>
<dbReference type="Proteomes" id="UP001383192">
    <property type="component" value="Unassembled WGS sequence"/>
</dbReference>
<dbReference type="InterPro" id="IPR006073">
    <property type="entry name" value="GTP-bd"/>
</dbReference>
<protein>
    <submittedName>
        <fullName evidence="8">Nuclear GTP-binding protein nug1</fullName>
    </submittedName>
</protein>
<feature type="compositionally biased region" description="Basic residues" evidence="6">
    <location>
        <begin position="537"/>
        <end position="547"/>
    </location>
</feature>
<reference evidence="8 9" key="1">
    <citation type="submission" date="2024-01" db="EMBL/GenBank/DDBJ databases">
        <title>A draft genome for a cacao thread blight-causing isolate of Paramarasmius palmivorus.</title>
        <authorList>
            <person name="Baruah I.K."/>
            <person name="Bukari Y."/>
            <person name="Amoako-Attah I."/>
            <person name="Meinhardt L.W."/>
            <person name="Bailey B.A."/>
            <person name="Cohen S.P."/>
        </authorList>
    </citation>
    <scope>NUCLEOTIDE SEQUENCE [LARGE SCALE GENOMIC DNA]</scope>
    <source>
        <strain evidence="8 9">GH-12</strain>
    </source>
</reference>
<comment type="caution">
    <text evidence="8">The sequence shown here is derived from an EMBL/GenBank/DDBJ whole genome shotgun (WGS) entry which is preliminary data.</text>
</comment>
<keyword evidence="5" id="KW-0539">Nucleus</keyword>
<dbReference type="GO" id="GO:0005525">
    <property type="term" value="F:GTP binding"/>
    <property type="evidence" value="ECO:0007669"/>
    <property type="project" value="UniProtKB-KW"/>
</dbReference>
<dbReference type="EMBL" id="JAYKXP010000053">
    <property type="protein sequence ID" value="KAK7035378.1"/>
    <property type="molecule type" value="Genomic_DNA"/>
</dbReference>
<evidence type="ECO:0000313" key="9">
    <source>
        <dbReference type="Proteomes" id="UP001383192"/>
    </source>
</evidence>
<dbReference type="PROSITE" id="PS51721">
    <property type="entry name" value="G_CP"/>
    <property type="match status" value="1"/>
</dbReference>
<evidence type="ECO:0000256" key="3">
    <source>
        <dbReference type="ARBA" id="ARBA00023054"/>
    </source>
</evidence>
<gene>
    <name evidence="8" type="primary">NUG1</name>
    <name evidence="8" type="ORF">VNI00_011909</name>
</gene>
<dbReference type="PANTHER" id="PTHR11089:SF30">
    <property type="entry name" value="GUANINE NUCLEOTIDE-BINDING PROTEIN-LIKE 3 HOMOLOG"/>
    <property type="match status" value="1"/>
</dbReference>
<dbReference type="Pfam" id="PF01926">
    <property type="entry name" value="MMR_HSR1"/>
    <property type="match status" value="1"/>
</dbReference>
<feature type="region of interest" description="Disordered" evidence="6">
    <location>
        <begin position="457"/>
        <end position="575"/>
    </location>
</feature>
<keyword evidence="3" id="KW-0175">Coiled coil</keyword>
<accession>A0AAW0CAS8</accession>
<proteinExistence type="predicted"/>
<evidence type="ECO:0000259" key="7">
    <source>
        <dbReference type="PROSITE" id="PS51721"/>
    </source>
</evidence>
<dbReference type="SUPFAM" id="SSF52540">
    <property type="entry name" value="P-loop containing nucleoside triphosphate hydrolases"/>
    <property type="match status" value="1"/>
</dbReference>
<evidence type="ECO:0000256" key="4">
    <source>
        <dbReference type="ARBA" id="ARBA00023134"/>
    </source>
</evidence>
<dbReference type="Gene3D" id="3.40.50.300">
    <property type="entry name" value="P-loop containing nucleotide triphosphate hydrolases"/>
    <property type="match status" value="1"/>
</dbReference>
<feature type="compositionally biased region" description="Low complexity" evidence="6">
    <location>
        <begin position="63"/>
        <end position="79"/>
    </location>
</feature>